<dbReference type="InterPro" id="IPR000157">
    <property type="entry name" value="TIR_dom"/>
</dbReference>
<dbReference type="AlphaFoldDB" id="A0A6S6WS00"/>
<reference evidence="2 3" key="1">
    <citation type="submission" date="2020-02" db="EMBL/GenBank/DDBJ databases">
        <authorList>
            <person name="Rodrigo-Torres L."/>
            <person name="Arahal R. D."/>
            <person name="Lucena T."/>
        </authorList>
    </citation>
    <scope>NUCLEOTIDE SEQUENCE [LARGE SCALE GENOMIC DNA]</scope>
    <source>
        <strain evidence="2 3">CECT 9734</strain>
    </source>
</reference>
<dbReference type="PROSITE" id="PS50104">
    <property type="entry name" value="TIR"/>
    <property type="match status" value="1"/>
</dbReference>
<protein>
    <recommendedName>
        <fullName evidence="1">TIR domain-containing protein</fullName>
    </recommendedName>
</protein>
<evidence type="ECO:0000259" key="1">
    <source>
        <dbReference type="PROSITE" id="PS50104"/>
    </source>
</evidence>
<dbReference type="Gene3D" id="3.40.50.10140">
    <property type="entry name" value="Toll/interleukin-1 receptor homology (TIR) domain"/>
    <property type="match status" value="1"/>
</dbReference>
<dbReference type="SUPFAM" id="SSF52200">
    <property type="entry name" value="Toll/Interleukin receptor TIR domain"/>
    <property type="match status" value="1"/>
</dbReference>
<gene>
    <name evidence="2" type="ORF">PSI9734_01641</name>
</gene>
<dbReference type="InterPro" id="IPR035897">
    <property type="entry name" value="Toll_tir_struct_dom_sf"/>
</dbReference>
<dbReference type="Proteomes" id="UP000481517">
    <property type="component" value="Unassembled WGS sequence"/>
</dbReference>
<sequence>MRGINQAPRLTGATSIAPYNESRLSAAKKGTAMHKVFMSYSHKDEELRNELGSHLAALRRQGLISDWYDREILPGEVLDEKISDKLLEADIVVLLVSADFIASNYCYEREMSVALQRHKDNEAVVIPIILRDVDWHSTPLGKLNALPTDGKPVMMHGNQDAAFADVARGIRRLVEQKFGSSPDATVKASAPVKPDEIRFDQPRSANLAIKKTFTDHEKDSFTKDSFEYIFRLFAGSLAELGKRYSEITSSIEQIDSRTFVAIIYRSGQKVSFCQIWYGKGSFATREISYSETPSSMGNSVNDSLSVVDDGHTLRLKALMSGFGGPQAEDEMTQQGAAEYLWSRFIAKLQ</sequence>
<evidence type="ECO:0000313" key="3">
    <source>
        <dbReference type="Proteomes" id="UP000481517"/>
    </source>
</evidence>
<dbReference type="Pfam" id="PF13676">
    <property type="entry name" value="TIR_2"/>
    <property type="match status" value="1"/>
</dbReference>
<evidence type="ECO:0000313" key="2">
    <source>
        <dbReference type="EMBL" id="CAB0151228.1"/>
    </source>
</evidence>
<organism evidence="2 3">
    <name type="scientific">Pseudidiomarina piscicola</name>
    <dbReference type="NCBI Taxonomy" id="2614830"/>
    <lineage>
        <taxon>Bacteria</taxon>
        <taxon>Pseudomonadati</taxon>
        <taxon>Pseudomonadota</taxon>
        <taxon>Gammaproteobacteria</taxon>
        <taxon>Alteromonadales</taxon>
        <taxon>Idiomarinaceae</taxon>
        <taxon>Pseudidiomarina</taxon>
    </lineage>
</organism>
<dbReference type="EMBL" id="CADCXY010000003">
    <property type="protein sequence ID" value="CAB0151228.1"/>
    <property type="molecule type" value="Genomic_DNA"/>
</dbReference>
<dbReference type="GO" id="GO:0007165">
    <property type="term" value="P:signal transduction"/>
    <property type="evidence" value="ECO:0007669"/>
    <property type="project" value="InterPro"/>
</dbReference>
<proteinExistence type="predicted"/>
<feature type="domain" description="TIR" evidence="1">
    <location>
        <begin position="32"/>
        <end position="177"/>
    </location>
</feature>
<name>A0A6S6WS00_9GAMM</name>
<accession>A0A6S6WS00</accession>
<dbReference type="SMART" id="SM00255">
    <property type="entry name" value="TIR"/>
    <property type="match status" value="1"/>
</dbReference>
<keyword evidence="3" id="KW-1185">Reference proteome</keyword>